<evidence type="ECO:0000256" key="3">
    <source>
        <dbReference type="ARBA" id="ARBA00022801"/>
    </source>
</evidence>
<dbReference type="PANTHER" id="PTHR33307:SF6">
    <property type="entry name" value="ALPHA-RHAMNOSIDASE (EUROFUNG)-RELATED"/>
    <property type="match status" value="1"/>
</dbReference>
<evidence type="ECO:0000259" key="5">
    <source>
        <dbReference type="Pfam" id="PF08531"/>
    </source>
</evidence>
<dbReference type="InterPro" id="IPR016007">
    <property type="entry name" value="Alpha_rhamnosid"/>
</dbReference>
<dbReference type="PIRSF" id="PIRSF010631">
    <property type="entry name" value="A-rhamnsds"/>
    <property type="match status" value="1"/>
</dbReference>
<dbReference type="InterPro" id="IPR035398">
    <property type="entry name" value="Bac_rhamnosid_C"/>
</dbReference>
<keyword evidence="3 8" id="KW-0378">Hydrolase</keyword>
<dbReference type="Pfam" id="PF25788">
    <property type="entry name" value="Ig_Rha78A_N"/>
    <property type="match status" value="1"/>
</dbReference>
<dbReference type="InterPro" id="IPR035396">
    <property type="entry name" value="Bac_rhamnosid6H"/>
</dbReference>
<accession>A0A5C7FFR9</accession>
<dbReference type="Pfam" id="PF08531">
    <property type="entry name" value="Bac_rhamnosid_N"/>
    <property type="match status" value="1"/>
</dbReference>
<dbReference type="InterPro" id="IPR012341">
    <property type="entry name" value="6hp_glycosidase-like_sf"/>
</dbReference>
<sequence length="810" mass="92604">MIPYEGEELDPLTKYEWQVQGWDENDKSIEWSDKAVFITGKRNTPWQASWISLSKEKYNGIQQSRDLPVVRFQHTIIPQQAIASIRITSSALGVYTMQLNGALLTEDRLAPGFTDYEKRIQYQMYDITDQWKSQSGQDITISADLAPGWYCGQVGMIGREMYGTIPAFAAEIHVEYEDGSSDIFPTSSEWEVRETEIEMADIIHGEDIDARKQESLNNLGSPEVHAMNPDLLFSQVDPPVKVQKVWEPEWQKTKGQRTVMDFGQNLVGWVRFKASGKRNTRLKIRFAEMLEEDDELYRENLRGSRAEINYTMRGGEEEVYETRFSYFGFRYVEVSVEEGTLDDMHIEACAAYSSLEEIGNITTGHEKVNQLFHNILWGQRGNFVSIPTDCPQRDERLGWTGDAQIFARTASYNMNISNFLTKYVYDIVDAQFESGAFPDIAPDAGWHQVKAANYQKQRTILPEVNHPIENWMAESNAGWGDAGVVIPWTIYLTNGDKRVLQTFYPAMKRWMNYLENRSENGLGSANTVYSDWLAVNSYTPKIVVASAYYAHNANLMSRAATVLGHKEDADYFRKLESSIKREFDKQLIHENGEVHGDSQTGYVLALYMNLVTGEKKELVLKKFLENLQRHNNHLTTGFLGVGYLLPSLTEEGRQDKAYDLLLNESYPSWIYSINHGATTIWERWDGWTAHNGFQTAQMNSFNHYSLGSVGEWMYRYMAGIETSEQNAGFRHIRLQPYPDPRVGFVDAVYETPYGEVRSHWKLDKDDFSWEVTVPPNTTATAVLPDGSKEIELEAGTHVFQSTVTNSKASL</sequence>
<dbReference type="Pfam" id="PF17389">
    <property type="entry name" value="Bac_rhamnosid6H"/>
    <property type="match status" value="1"/>
</dbReference>
<dbReference type="AlphaFoldDB" id="A0A5C7FFR9"/>
<comment type="catalytic activity">
    <reaction evidence="1">
        <text>Hydrolysis of terminal non-reducing alpha-L-rhamnose residues in alpha-L-rhamnosides.</text>
        <dbReference type="EC" id="3.2.1.40"/>
    </reaction>
</comment>
<evidence type="ECO:0000259" key="7">
    <source>
        <dbReference type="Pfam" id="PF17390"/>
    </source>
</evidence>
<dbReference type="EMBL" id="CP144914">
    <property type="protein sequence ID" value="WWD80798.1"/>
    <property type="molecule type" value="Genomic_DNA"/>
</dbReference>
<evidence type="ECO:0000259" key="4">
    <source>
        <dbReference type="Pfam" id="PF05592"/>
    </source>
</evidence>
<dbReference type="Gene3D" id="2.60.420.10">
    <property type="entry name" value="Maltose phosphorylase, domain 3"/>
    <property type="match status" value="1"/>
</dbReference>
<evidence type="ECO:0000256" key="2">
    <source>
        <dbReference type="ARBA" id="ARBA00012652"/>
    </source>
</evidence>
<gene>
    <name evidence="8" type="ORF">FTX54_004365</name>
</gene>
<dbReference type="PANTHER" id="PTHR33307">
    <property type="entry name" value="ALPHA-RHAMNOSIDASE (EUROFUNG)"/>
    <property type="match status" value="1"/>
</dbReference>
<proteinExistence type="predicted"/>
<dbReference type="InterPro" id="IPR008902">
    <property type="entry name" value="Rhamnosid_concanavalin"/>
</dbReference>
<feature type="domain" description="Bacterial alpha-L-rhamnosidase N-terminal" evidence="5">
    <location>
        <begin position="81"/>
        <end position="214"/>
    </location>
</feature>
<dbReference type="InterPro" id="IPR013783">
    <property type="entry name" value="Ig-like_fold"/>
</dbReference>
<dbReference type="Gene3D" id="1.50.10.10">
    <property type="match status" value="1"/>
</dbReference>
<feature type="domain" description="Alpha-L-rhamnosidase concanavalin-like" evidence="4">
    <location>
        <begin position="252"/>
        <end position="350"/>
    </location>
</feature>
<dbReference type="EC" id="3.2.1.40" evidence="2"/>
<dbReference type="Gene3D" id="2.60.40.10">
    <property type="entry name" value="Immunoglobulins"/>
    <property type="match status" value="1"/>
</dbReference>
<protein>
    <recommendedName>
        <fullName evidence="2">alpha-L-rhamnosidase</fullName>
        <ecNumber evidence="2">3.2.1.40</ecNumber>
    </recommendedName>
</protein>
<dbReference type="Proteomes" id="UP000321816">
    <property type="component" value="Chromosome"/>
</dbReference>
<reference evidence="8 9" key="1">
    <citation type="submission" date="2024-01" db="EMBL/GenBank/DDBJ databases">
        <title>Complete Genome Sequence of Alkalicoccus halolimnae BZ-SZ-XJ29T, a Moderately Halophilic Bacterium Isolated from a Salt Lake.</title>
        <authorList>
            <person name="Zhao B."/>
        </authorList>
    </citation>
    <scope>NUCLEOTIDE SEQUENCE [LARGE SCALE GENOMIC DNA]</scope>
    <source>
        <strain evidence="8 9">BZ-SZ-XJ29</strain>
    </source>
</reference>
<evidence type="ECO:0000313" key="9">
    <source>
        <dbReference type="Proteomes" id="UP000321816"/>
    </source>
</evidence>
<organism evidence="8 9">
    <name type="scientific">Alkalicoccus halolimnae</name>
    <dbReference type="NCBI Taxonomy" id="1667239"/>
    <lineage>
        <taxon>Bacteria</taxon>
        <taxon>Bacillati</taxon>
        <taxon>Bacillota</taxon>
        <taxon>Bacilli</taxon>
        <taxon>Bacillales</taxon>
        <taxon>Bacillaceae</taxon>
        <taxon>Alkalicoccus</taxon>
    </lineage>
</organism>
<name>A0A5C7FFR9_9BACI</name>
<evidence type="ECO:0000256" key="1">
    <source>
        <dbReference type="ARBA" id="ARBA00001445"/>
    </source>
</evidence>
<evidence type="ECO:0000259" key="6">
    <source>
        <dbReference type="Pfam" id="PF17389"/>
    </source>
</evidence>
<evidence type="ECO:0000313" key="8">
    <source>
        <dbReference type="EMBL" id="WWD80798.1"/>
    </source>
</evidence>
<keyword evidence="9" id="KW-1185">Reference proteome</keyword>
<dbReference type="GO" id="GO:0030596">
    <property type="term" value="F:alpha-L-rhamnosidase activity"/>
    <property type="evidence" value="ECO:0007669"/>
    <property type="project" value="UniProtKB-EC"/>
</dbReference>
<feature type="domain" description="Alpha-L-rhamnosidase C-terminal" evidence="7">
    <location>
        <begin position="719"/>
        <end position="791"/>
    </location>
</feature>
<dbReference type="Gene3D" id="2.60.120.260">
    <property type="entry name" value="Galactose-binding domain-like"/>
    <property type="match status" value="2"/>
</dbReference>
<dbReference type="Pfam" id="PF05592">
    <property type="entry name" value="Bac_rhamnosid"/>
    <property type="match status" value="1"/>
</dbReference>
<dbReference type="InterPro" id="IPR008928">
    <property type="entry name" value="6-hairpin_glycosidase_sf"/>
</dbReference>
<dbReference type="GO" id="GO:0005975">
    <property type="term" value="P:carbohydrate metabolic process"/>
    <property type="evidence" value="ECO:0007669"/>
    <property type="project" value="InterPro"/>
</dbReference>
<dbReference type="RefSeq" id="WP_147803277.1">
    <property type="nucleotide sequence ID" value="NZ_CP144914.1"/>
</dbReference>
<dbReference type="SUPFAM" id="SSF48208">
    <property type="entry name" value="Six-hairpin glycosidases"/>
    <property type="match status" value="1"/>
</dbReference>
<dbReference type="OrthoDB" id="9761045at2"/>
<feature type="domain" description="Alpha-L-rhamnosidase six-hairpin glycosidase" evidence="6">
    <location>
        <begin position="357"/>
        <end position="717"/>
    </location>
</feature>
<dbReference type="Pfam" id="PF17390">
    <property type="entry name" value="Bac_rhamnosid_C"/>
    <property type="match status" value="1"/>
</dbReference>
<dbReference type="KEGG" id="ahal:FTX54_004365"/>
<dbReference type="InterPro" id="IPR013737">
    <property type="entry name" value="Bac_rhamnosid_N"/>
</dbReference>